<keyword evidence="1" id="KW-0677">Repeat</keyword>
<dbReference type="GO" id="GO:0042742">
    <property type="term" value="P:defense response to bacterium"/>
    <property type="evidence" value="ECO:0007669"/>
    <property type="project" value="UniProtKB-ARBA"/>
</dbReference>
<name>A0ABC9AIZ4_9POAL</name>
<dbReference type="PRINTS" id="PR00364">
    <property type="entry name" value="DISEASERSIST"/>
</dbReference>
<evidence type="ECO:0000256" key="3">
    <source>
        <dbReference type="SAM" id="MobiDB-lite"/>
    </source>
</evidence>
<evidence type="ECO:0000259" key="6">
    <source>
        <dbReference type="Pfam" id="PF23598"/>
    </source>
</evidence>
<sequence length="1037" mass="116292">MAVVGLLDGLLGKLRSVEGCALAALLPWQLSDHLSSLRNKIYYSVSIDEPAPHERELINRAYEIFYDIDDWIDLLVIRISDDAGGGGWSKPLSPRFLRWLRVDAYKLTTLPTNHVISNALQHLKTLVVELDRHYSVLAFPSLPRSIDPRLTTLFVDPGDLVGLDGPIKEVANMAMDAGNKAKLKIVSIVGMAGSGKTTLANAVYKRLGEQNFFQCLAFVSMGLKPDLRRTVMGLLSMLAIEHRVDADTDHLIVSLREILDKKRYLIVVDDLWSREHWETIICRCFPENSLGSKIIITTRNVALVTECDSIYNIELLSEIDSRRLILNRAFSTVHGFPQDLEYLPPRITTRCGGLPLALVTVASMLTDQPSMGELGRLMESRWLSISHPHAEAMKWIINLSYIDLPPHLRTCMLYLSIFPEDCMVEIERLVMLWIAEGFIPKEHGKSVEETGRSYLNELIGRNIVQPLHQKHDEFRRYCSIHPVVHDFIVCKSMDENFVTSVNVDDNQYFSNNNGTGRRLSLQSNSNLDQAMARNDYTDLSHVRSISVFCQASSTPPFTDLKMLRVLDLEGCDGPVCLDGLSTLLFLRYLSLRGTDVSELPTTIGELRWLQILDVSSTKLKELPPSIGALQHLTYLNLRDTDISDLPAAIGKLRCLETLDVRSTKVKELPPSFLNLKHTLKALLVGAKGMINLVETATRIPEDIQDFQSLEKLGTIDLNEHHAGFVKTLGWLKRLRVLKITWSTQQCTERAYCEALLVSSIEKWSQLESLTIHCGFLCSMEFLDSLRNPPGCLNKFKVTAGKFAAVPQWINGLGFLSFMQITICKLGSDDLRILRDLPNLKCLILGLEFIPSAAILIEYDGFKELTRFSIDCPVPWLTFRTGAIPKLTYLELKFCSGPASLESVPSGISNLQSLTEVVLCYNQTWCSNSSSDKMTVAAVKEEVAKHRNPIELVINDIIVNVPKVEEATEIYNEAATSPIASSSNLPRSEIGGEATDDVRDDVEVAGERTSKITSEIEEIEDDTEEMVYRSQHKENTIS</sequence>
<dbReference type="InterPro" id="IPR036388">
    <property type="entry name" value="WH-like_DNA-bd_sf"/>
</dbReference>
<evidence type="ECO:0000259" key="5">
    <source>
        <dbReference type="Pfam" id="PF23559"/>
    </source>
</evidence>
<gene>
    <name evidence="7" type="ORF">URODEC1_LOCUS55451</name>
</gene>
<protein>
    <recommendedName>
        <fullName evidence="9">NB-ARC domain-containing protein</fullName>
    </recommendedName>
</protein>
<accession>A0ABC9AIZ4</accession>
<dbReference type="InterPro" id="IPR002182">
    <property type="entry name" value="NB-ARC"/>
</dbReference>
<dbReference type="InterPro" id="IPR058922">
    <property type="entry name" value="WHD_DRP"/>
</dbReference>
<dbReference type="PANTHER" id="PTHR23155:SF1235">
    <property type="entry name" value="OS01G0335700 PROTEIN"/>
    <property type="match status" value="1"/>
</dbReference>
<dbReference type="InterPro" id="IPR055414">
    <property type="entry name" value="LRR_R13L4/SHOC2-like"/>
</dbReference>
<evidence type="ECO:0000313" key="7">
    <source>
        <dbReference type="EMBL" id="CAL4979975.1"/>
    </source>
</evidence>
<dbReference type="Gene3D" id="1.10.10.10">
    <property type="entry name" value="Winged helix-like DNA-binding domain superfamily/Winged helix DNA-binding domain"/>
    <property type="match status" value="1"/>
</dbReference>
<evidence type="ECO:0000256" key="1">
    <source>
        <dbReference type="ARBA" id="ARBA00022737"/>
    </source>
</evidence>
<dbReference type="SUPFAM" id="SSF52058">
    <property type="entry name" value="L domain-like"/>
    <property type="match status" value="1"/>
</dbReference>
<evidence type="ECO:0000313" key="8">
    <source>
        <dbReference type="Proteomes" id="UP001497457"/>
    </source>
</evidence>
<dbReference type="Gene3D" id="3.40.50.300">
    <property type="entry name" value="P-loop containing nucleotide triphosphate hydrolases"/>
    <property type="match status" value="1"/>
</dbReference>
<dbReference type="AlphaFoldDB" id="A0ABC9AIZ4"/>
<dbReference type="GO" id="GO:0009626">
    <property type="term" value="P:plant-type hypersensitive response"/>
    <property type="evidence" value="ECO:0007669"/>
    <property type="project" value="UniProtKB-ARBA"/>
</dbReference>
<dbReference type="SUPFAM" id="SSF52540">
    <property type="entry name" value="P-loop containing nucleoside triphosphate hydrolases"/>
    <property type="match status" value="1"/>
</dbReference>
<keyword evidence="8" id="KW-1185">Reference proteome</keyword>
<evidence type="ECO:0000256" key="2">
    <source>
        <dbReference type="ARBA" id="ARBA00022821"/>
    </source>
</evidence>
<feature type="domain" description="Disease resistance R13L4/SHOC-2-like LRR" evidence="6">
    <location>
        <begin position="626"/>
        <end position="947"/>
    </location>
</feature>
<dbReference type="FunFam" id="1.10.10.10:FF:000322">
    <property type="entry name" value="Probable disease resistance protein At1g63360"/>
    <property type="match status" value="1"/>
</dbReference>
<dbReference type="Pfam" id="PF00931">
    <property type="entry name" value="NB-ARC"/>
    <property type="match status" value="1"/>
</dbReference>
<dbReference type="Pfam" id="PF23598">
    <property type="entry name" value="LRR_14"/>
    <property type="match status" value="1"/>
</dbReference>
<dbReference type="InterPro" id="IPR044974">
    <property type="entry name" value="Disease_R_plants"/>
</dbReference>
<organism evidence="7 8">
    <name type="scientific">Urochloa decumbens</name>
    <dbReference type="NCBI Taxonomy" id="240449"/>
    <lineage>
        <taxon>Eukaryota</taxon>
        <taxon>Viridiplantae</taxon>
        <taxon>Streptophyta</taxon>
        <taxon>Embryophyta</taxon>
        <taxon>Tracheophyta</taxon>
        <taxon>Spermatophyta</taxon>
        <taxon>Magnoliopsida</taxon>
        <taxon>Liliopsida</taxon>
        <taxon>Poales</taxon>
        <taxon>Poaceae</taxon>
        <taxon>PACMAD clade</taxon>
        <taxon>Panicoideae</taxon>
        <taxon>Panicodae</taxon>
        <taxon>Paniceae</taxon>
        <taxon>Melinidinae</taxon>
        <taxon>Urochloa</taxon>
    </lineage>
</organism>
<dbReference type="EMBL" id="OZ075131">
    <property type="protein sequence ID" value="CAL4979975.1"/>
    <property type="molecule type" value="Genomic_DNA"/>
</dbReference>
<dbReference type="InterPro" id="IPR032675">
    <property type="entry name" value="LRR_dom_sf"/>
</dbReference>
<dbReference type="InterPro" id="IPR042197">
    <property type="entry name" value="Apaf_helical"/>
</dbReference>
<reference evidence="7" key="1">
    <citation type="submission" date="2024-10" db="EMBL/GenBank/DDBJ databases">
        <authorList>
            <person name="Ryan C."/>
        </authorList>
    </citation>
    <scope>NUCLEOTIDE SEQUENCE [LARGE SCALE GENOMIC DNA]</scope>
</reference>
<feature type="domain" description="NB-ARC" evidence="4">
    <location>
        <begin position="180"/>
        <end position="330"/>
    </location>
</feature>
<dbReference type="Gene3D" id="3.80.10.10">
    <property type="entry name" value="Ribonuclease Inhibitor"/>
    <property type="match status" value="1"/>
</dbReference>
<dbReference type="InterPro" id="IPR027417">
    <property type="entry name" value="P-loop_NTPase"/>
</dbReference>
<keyword evidence="2" id="KW-0611">Plant defense</keyword>
<feature type="region of interest" description="Disordered" evidence="3">
    <location>
        <begin position="980"/>
        <end position="999"/>
    </location>
</feature>
<evidence type="ECO:0000259" key="4">
    <source>
        <dbReference type="Pfam" id="PF00931"/>
    </source>
</evidence>
<dbReference type="PANTHER" id="PTHR23155">
    <property type="entry name" value="DISEASE RESISTANCE PROTEIN RP"/>
    <property type="match status" value="1"/>
</dbReference>
<proteinExistence type="predicted"/>
<dbReference type="Gene3D" id="1.10.8.430">
    <property type="entry name" value="Helical domain of apoptotic protease-activating factors"/>
    <property type="match status" value="1"/>
</dbReference>
<feature type="domain" description="Disease resistance protein winged helix" evidence="5">
    <location>
        <begin position="417"/>
        <end position="488"/>
    </location>
</feature>
<dbReference type="Pfam" id="PF23559">
    <property type="entry name" value="WHD_DRP"/>
    <property type="match status" value="1"/>
</dbReference>
<dbReference type="GO" id="GO:0002758">
    <property type="term" value="P:innate immune response-activating signaling pathway"/>
    <property type="evidence" value="ECO:0007669"/>
    <property type="project" value="UniProtKB-ARBA"/>
</dbReference>
<evidence type="ECO:0008006" key="9">
    <source>
        <dbReference type="Google" id="ProtNLM"/>
    </source>
</evidence>
<dbReference type="Proteomes" id="UP001497457">
    <property type="component" value="Chromosome 21rd"/>
</dbReference>